<sequence length="117" mass="13635">MSTIKKFEELVIWQNARKLINEIYKEMNGIKDFGFKDQIQRASVSIMNNIAEGFERYSDTEFRRFLDISKASCGEVRSMLYLAEDLHYLDNNTAENLRKDCRLISGSIQNLINSLKS</sequence>
<dbReference type="PANTHER" id="PTHR38471">
    <property type="entry name" value="FOUR HELIX BUNDLE PROTEIN"/>
    <property type="match status" value="1"/>
</dbReference>
<evidence type="ECO:0000313" key="1">
    <source>
        <dbReference type="EMBL" id="PKQ68730.1"/>
    </source>
</evidence>
<dbReference type="SUPFAM" id="SSF158446">
    <property type="entry name" value="IVS-encoded protein-like"/>
    <property type="match status" value="1"/>
</dbReference>
<organism evidence="1 2">
    <name type="scientific">Labilibaculum manganireducens</name>
    <dbReference type="NCBI Taxonomy" id="1940525"/>
    <lineage>
        <taxon>Bacteria</taxon>
        <taxon>Pseudomonadati</taxon>
        <taxon>Bacteroidota</taxon>
        <taxon>Bacteroidia</taxon>
        <taxon>Marinilabiliales</taxon>
        <taxon>Marinifilaceae</taxon>
        <taxon>Labilibaculum</taxon>
    </lineage>
</organism>
<dbReference type="Proteomes" id="UP000233618">
    <property type="component" value="Unassembled WGS sequence"/>
</dbReference>
<dbReference type="InterPro" id="IPR012657">
    <property type="entry name" value="23S_rRNA-intervening_sequence"/>
</dbReference>
<dbReference type="EMBL" id="MVDE01000003">
    <property type="protein sequence ID" value="PKQ68730.1"/>
    <property type="molecule type" value="Genomic_DNA"/>
</dbReference>
<reference evidence="1 2" key="1">
    <citation type="journal article" date="2017" name="Front. Microbiol.">
        <title>Labilibaculum manganireducens gen. nov., sp. nov. and Labilibaculum filiforme sp. nov., Novel Bacteroidetes Isolated from Subsurface Sediments of the Baltic Sea.</title>
        <authorList>
            <person name="Vandieken V."/>
            <person name="Marshall I.P."/>
            <person name="Niemann H."/>
            <person name="Engelen B."/>
            <person name="Cypionka H."/>
        </authorList>
    </citation>
    <scope>NUCLEOTIDE SEQUENCE [LARGE SCALE GENOMIC DNA]</scope>
    <source>
        <strain evidence="1 2">59.10-2M</strain>
    </source>
</reference>
<dbReference type="Gene3D" id="1.20.1440.60">
    <property type="entry name" value="23S rRNA-intervening sequence"/>
    <property type="match status" value="1"/>
</dbReference>
<dbReference type="PANTHER" id="PTHR38471:SF2">
    <property type="entry name" value="FOUR HELIX BUNDLE PROTEIN"/>
    <property type="match status" value="1"/>
</dbReference>
<dbReference type="InterPro" id="IPR036583">
    <property type="entry name" value="23S_rRNA_IVS_sf"/>
</dbReference>
<dbReference type="RefSeq" id="WP_101308380.1">
    <property type="nucleotide sequence ID" value="NZ_MVDE01000003.1"/>
</dbReference>
<dbReference type="NCBIfam" id="TIGR02436">
    <property type="entry name" value="four helix bundle protein"/>
    <property type="match status" value="1"/>
</dbReference>
<keyword evidence="2" id="KW-1185">Reference proteome</keyword>
<comment type="caution">
    <text evidence="1">The sequence shown here is derived from an EMBL/GenBank/DDBJ whole genome shotgun (WGS) entry which is preliminary data.</text>
</comment>
<dbReference type="AlphaFoldDB" id="A0A2N3IEJ3"/>
<proteinExistence type="predicted"/>
<dbReference type="CDD" id="cd16377">
    <property type="entry name" value="23S_rRNA_IVP_like"/>
    <property type="match status" value="1"/>
</dbReference>
<dbReference type="Pfam" id="PF05635">
    <property type="entry name" value="23S_rRNA_IVP"/>
    <property type="match status" value="1"/>
</dbReference>
<name>A0A2N3IEJ3_9BACT</name>
<accession>A0A2N3IEJ3</accession>
<evidence type="ECO:0000313" key="2">
    <source>
        <dbReference type="Proteomes" id="UP000233618"/>
    </source>
</evidence>
<protein>
    <submittedName>
        <fullName evidence="1">Four helix bundle protein</fullName>
    </submittedName>
</protein>
<gene>
    <name evidence="1" type="ORF">BZG01_03155</name>
</gene>